<feature type="transmembrane region" description="Helical" evidence="1">
    <location>
        <begin position="120"/>
        <end position="138"/>
    </location>
</feature>
<dbReference type="InterPro" id="IPR000620">
    <property type="entry name" value="EamA_dom"/>
</dbReference>
<organism evidence="4 6">
    <name type="scientific">Halarcobacter bivalviorum</name>
    <dbReference type="NCBI Taxonomy" id="663364"/>
    <lineage>
        <taxon>Bacteria</taxon>
        <taxon>Pseudomonadati</taxon>
        <taxon>Campylobacterota</taxon>
        <taxon>Epsilonproteobacteria</taxon>
        <taxon>Campylobacterales</taxon>
        <taxon>Arcobacteraceae</taxon>
        <taxon>Halarcobacter</taxon>
    </lineage>
</organism>
<keyword evidence="6" id="KW-1185">Reference proteome</keyword>
<feature type="transmembrane region" description="Helical" evidence="1">
    <location>
        <begin position="150"/>
        <end position="169"/>
    </location>
</feature>
<reference evidence="4 6" key="1">
    <citation type="submission" date="2017-10" db="EMBL/GenBank/DDBJ databases">
        <title>Genomics of the genus Arcobacter.</title>
        <authorList>
            <person name="Perez-Cataluna A."/>
            <person name="Figueras M.J."/>
        </authorList>
    </citation>
    <scope>NUCLEOTIDE SEQUENCE [LARGE SCALE GENOMIC DNA]</scope>
    <source>
        <strain evidence="4 6">CECT 7835</strain>
    </source>
</reference>
<dbReference type="AlphaFoldDB" id="A0AAX2AB91"/>
<dbReference type="PANTHER" id="PTHR22911:SF76">
    <property type="entry name" value="EAMA DOMAIN-CONTAINING PROTEIN"/>
    <property type="match status" value="1"/>
</dbReference>
<dbReference type="InterPro" id="IPR037185">
    <property type="entry name" value="EmrE-like"/>
</dbReference>
<dbReference type="EMBL" id="PDKM01000002">
    <property type="protein sequence ID" value="RXK10343.1"/>
    <property type="molecule type" value="Genomic_DNA"/>
</dbReference>
<dbReference type="PANTHER" id="PTHR22911">
    <property type="entry name" value="ACYL-MALONYL CONDENSING ENZYME-RELATED"/>
    <property type="match status" value="1"/>
</dbReference>
<dbReference type="Pfam" id="PF00892">
    <property type="entry name" value="EamA"/>
    <property type="match status" value="2"/>
</dbReference>
<evidence type="ECO:0000313" key="3">
    <source>
        <dbReference type="EMBL" id="AXH12738.1"/>
    </source>
</evidence>
<evidence type="ECO:0000313" key="6">
    <source>
        <dbReference type="Proteomes" id="UP000289193"/>
    </source>
</evidence>
<protein>
    <submittedName>
        <fullName evidence="4">EamA family transporter</fullName>
    </submittedName>
    <submittedName>
        <fullName evidence="3">EamA/RhaT family transporter</fullName>
    </submittedName>
</protein>
<feature type="transmembrane region" description="Helical" evidence="1">
    <location>
        <begin position="266"/>
        <end position="286"/>
    </location>
</feature>
<reference evidence="3 5" key="2">
    <citation type="submission" date="2018-07" db="EMBL/GenBank/DDBJ databases">
        <title>Complete genome of the Arcobacter bivalviorum type strain LMG 26154.</title>
        <authorList>
            <person name="Miller W.G."/>
            <person name="Yee E."/>
            <person name="Bono J.L."/>
        </authorList>
    </citation>
    <scope>NUCLEOTIDE SEQUENCE [LARGE SCALE GENOMIC DNA]</scope>
    <source>
        <strain evidence="3 5">LMG 26154</strain>
    </source>
</reference>
<dbReference type="RefSeq" id="WP_114839558.1">
    <property type="nucleotide sequence ID" value="NZ_CP031217.1"/>
</dbReference>
<feature type="transmembrane region" description="Helical" evidence="1">
    <location>
        <begin position="176"/>
        <end position="198"/>
    </location>
</feature>
<feature type="transmembrane region" description="Helical" evidence="1">
    <location>
        <begin position="210"/>
        <end position="228"/>
    </location>
</feature>
<dbReference type="GO" id="GO:0016020">
    <property type="term" value="C:membrane"/>
    <property type="evidence" value="ECO:0007669"/>
    <property type="project" value="InterPro"/>
</dbReference>
<dbReference type="EMBL" id="CP031217">
    <property type="protein sequence ID" value="AXH12738.1"/>
    <property type="molecule type" value="Genomic_DNA"/>
</dbReference>
<keyword evidence="1" id="KW-1133">Transmembrane helix</keyword>
<proteinExistence type="predicted"/>
<feature type="transmembrane region" description="Helical" evidence="1">
    <location>
        <begin position="7"/>
        <end position="27"/>
    </location>
</feature>
<name>A0AAX2AB91_9BACT</name>
<accession>A0AAX2AB91</accession>
<feature type="transmembrane region" description="Helical" evidence="1">
    <location>
        <begin position="97"/>
        <end position="113"/>
    </location>
</feature>
<feature type="domain" description="EamA" evidence="2">
    <location>
        <begin position="5"/>
        <end position="137"/>
    </location>
</feature>
<evidence type="ECO:0000313" key="5">
    <source>
        <dbReference type="Proteomes" id="UP000253850"/>
    </source>
</evidence>
<feature type="domain" description="EamA" evidence="2">
    <location>
        <begin position="151"/>
        <end position="281"/>
    </location>
</feature>
<evidence type="ECO:0000256" key="1">
    <source>
        <dbReference type="SAM" id="Phobius"/>
    </source>
</evidence>
<sequence>MNHSKGNILGLITILLWSSLALFTVFSGNIPPFLLLSISFSVASFIGFFVLKKQKKSFKELLKISPKVYLIGIVGLFGYHFFYFLAIKNAPAIEANLINYLWPLLIVLFSAFLPNEKLKWFHILGTILAFIGAFLLVLKDGSLEFDTKYILGYSFALVAAFLWSSYSVVSKTLTHVPTFAVTGFCILTAILSLVSHLIFETSYLPNSLELFSAIMLGLGPVGGAFYLWDYALKNGDIKLLGSLSYLAPLLSTLLLVLVGISEMTIIIALACSFIILGSLISSKQYLKMIKKVLFKS</sequence>
<dbReference type="Gene3D" id="1.10.3730.20">
    <property type="match status" value="1"/>
</dbReference>
<feature type="transmembrane region" description="Helical" evidence="1">
    <location>
        <begin position="240"/>
        <end position="260"/>
    </location>
</feature>
<dbReference type="Proteomes" id="UP000289193">
    <property type="component" value="Unassembled WGS sequence"/>
</dbReference>
<feature type="transmembrane region" description="Helical" evidence="1">
    <location>
        <begin position="33"/>
        <end position="52"/>
    </location>
</feature>
<dbReference type="Proteomes" id="UP000253850">
    <property type="component" value="Chromosome"/>
</dbReference>
<dbReference type="SUPFAM" id="SSF103481">
    <property type="entry name" value="Multidrug resistance efflux transporter EmrE"/>
    <property type="match status" value="1"/>
</dbReference>
<evidence type="ECO:0000259" key="2">
    <source>
        <dbReference type="Pfam" id="PF00892"/>
    </source>
</evidence>
<gene>
    <name evidence="3" type="ORF">ABIV_1748</name>
    <name evidence="4" type="ORF">CRV05_03450</name>
</gene>
<dbReference type="KEGG" id="hbv:ABIV_1748"/>
<keyword evidence="1" id="KW-0812">Transmembrane</keyword>
<feature type="transmembrane region" description="Helical" evidence="1">
    <location>
        <begin position="64"/>
        <end position="85"/>
    </location>
</feature>
<evidence type="ECO:0000313" key="4">
    <source>
        <dbReference type="EMBL" id="RXK10343.1"/>
    </source>
</evidence>
<keyword evidence="1" id="KW-0472">Membrane</keyword>